<keyword evidence="2" id="KW-0813">Transport</keyword>
<evidence type="ECO:0000313" key="10">
    <source>
        <dbReference type="Proteomes" id="UP001164963"/>
    </source>
</evidence>
<feature type="transmembrane region" description="Helical" evidence="8">
    <location>
        <begin position="83"/>
        <end position="101"/>
    </location>
</feature>
<keyword evidence="3" id="KW-1003">Cell membrane</keyword>
<name>A0ABY6PZU6_9ACTN</name>
<dbReference type="Gene3D" id="1.20.1250.20">
    <property type="entry name" value="MFS general substrate transporter like domains"/>
    <property type="match status" value="1"/>
</dbReference>
<reference evidence="9" key="1">
    <citation type="journal article" date="2022" name="Front. Microbiol.">
        <title>Mirubactin C rescues the lethal effect of cell wall biosynthesis mutations in Bacillus subtilis.</title>
        <authorList>
            <person name="Kepplinger B."/>
            <person name="Wen X."/>
            <person name="Tyler A.R."/>
            <person name="Kim B.Y."/>
            <person name="Brown J."/>
            <person name="Banks P."/>
            <person name="Dashti Y."/>
            <person name="Mackenzie E.S."/>
            <person name="Wills C."/>
            <person name="Kawai Y."/>
            <person name="Waldron K.J."/>
            <person name="Allenby N.E.E."/>
            <person name="Wu L.J."/>
            <person name="Hall M.J."/>
            <person name="Errington J."/>
        </authorList>
    </citation>
    <scope>NUCLEOTIDE SEQUENCE</scope>
    <source>
        <strain evidence="9">MDA8-470</strain>
    </source>
</reference>
<dbReference type="InterPro" id="IPR011701">
    <property type="entry name" value="MFS"/>
</dbReference>
<evidence type="ECO:0000256" key="3">
    <source>
        <dbReference type="ARBA" id="ARBA00022475"/>
    </source>
</evidence>
<dbReference type="EMBL" id="CP098740">
    <property type="protein sequence ID" value="UZK57428.1"/>
    <property type="molecule type" value="Genomic_DNA"/>
</dbReference>
<feature type="transmembrane region" description="Helical" evidence="8">
    <location>
        <begin position="249"/>
        <end position="268"/>
    </location>
</feature>
<dbReference type="InterPro" id="IPR050171">
    <property type="entry name" value="MFS_Transporters"/>
</dbReference>
<feature type="transmembrane region" description="Helical" evidence="8">
    <location>
        <begin position="144"/>
        <end position="166"/>
    </location>
</feature>
<feature type="transmembrane region" description="Helical" evidence="8">
    <location>
        <begin position="288"/>
        <end position="304"/>
    </location>
</feature>
<feature type="transmembrane region" description="Helical" evidence="8">
    <location>
        <begin position="20"/>
        <end position="42"/>
    </location>
</feature>
<feature type="transmembrane region" description="Helical" evidence="8">
    <location>
        <begin position="310"/>
        <end position="331"/>
    </location>
</feature>
<evidence type="ECO:0000256" key="7">
    <source>
        <dbReference type="SAM" id="MobiDB-lite"/>
    </source>
</evidence>
<accession>A0ABY6PZU6</accession>
<feature type="transmembrane region" description="Helical" evidence="8">
    <location>
        <begin position="107"/>
        <end position="132"/>
    </location>
</feature>
<evidence type="ECO:0000256" key="5">
    <source>
        <dbReference type="ARBA" id="ARBA00022989"/>
    </source>
</evidence>
<comment type="subcellular location">
    <subcellularLocation>
        <location evidence="1">Cell membrane</location>
        <topology evidence="1">Multi-pass membrane protein</topology>
    </subcellularLocation>
</comment>
<feature type="compositionally biased region" description="Basic and acidic residues" evidence="7">
    <location>
        <begin position="434"/>
        <end position="464"/>
    </location>
</feature>
<dbReference type="RefSeq" id="WP_265545716.1">
    <property type="nucleotide sequence ID" value="NZ_CP098740.1"/>
</dbReference>
<proteinExistence type="predicted"/>
<feature type="region of interest" description="Disordered" evidence="7">
    <location>
        <begin position="405"/>
        <end position="464"/>
    </location>
</feature>
<sequence length="464" mass="48160">MDPKAAVRSWLPAGGPARRLVAAALVDSLGTGLFLAGSALFFTRALGLSTVQVGIGLSLTGLAGFLGMVPTGRLADRIGGKRALVALYLWRGACFCVYPFAREPEVFYVVAFLIGVAEWGGGPIVQGIVGAVEGDAARVRTMAVIASVRNVGFSAGAVLASLVLALDDTTAFSALVLADALTFFAAAAVLTRLPAAANVRSPRARDGRAPTRVRDPRFLALAFLNGVLFLHSVLLAAALPLWIATRTEAPTWVIGGVVVLNTALVILLQVRLSGGADDLRNAARRQRWAGWCLAACCLLTALTARVGPVAATVLVAAATLVLTLGEIWQSVGAWRLSYALSPPESRAYHLSVYELGTSAASAVGPALITWAVAGNGTTGWAALAAGFAVAGSLVVVIAAGAARGIRTPEPPGKAHEPHETPHETAPEPPATAHEPQKLHALHEPSGPHKAHEPREPHETIAKER</sequence>
<evidence type="ECO:0000256" key="1">
    <source>
        <dbReference type="ARBA" id="ARBA00004651"/>
    </source>
</evidence>
<gene>
    <name evidence="9" type="ORF">NEH16_28060</name>
</gene>
<keyword evidence="4 8" id="KW-0812">Transmembrane</keyword>
<evidence type="ECO:0000256" key="2">
    <source>
        <dbReference type="ARBA" id="ARBA00022448"/>
    </source>
</evidence>
<evidence type="ECO:0000256" key="6">
    <source>
        <dbReference type="ARBA" id="ARBA00023136"/>
    </source>
</evidence>
<feature type="transmembrane region" description="Helical" evidence="8">
    <location>
        <begin position="48"/>
        <end position="71"/>
    </location>
</feature>
<feature type="transmembrane region" description="Helical" evidence="8">
    <location>
        <begin position="352"/>
        <end position="373"/>
    </location>
</feature>
<dbReference type="PANTHER" id="PTHR23517:SF2">
    <property type="entry name" value="MULTIDRUG RESISTANCE PROTEIN MDTH"/>
    <property type="match status" value="1"/>
</dbReference>
<organism evidence="9 10">
    <name type="scientific">Streptomyces drozdowiczii</name>
    <dbReference type="NCBI Taxonomy" id="202862"/>
    <lineage>
        <taxon>Bacteria</taxon>
        <taxon>Bacillati</taxon>
        <taxon>Actinomycetota</taxon>
        <taxon>Actinomycetes</taxon>
        <taxon>Kitasatosporales</taxon>
        <taxon>Streptomycetaceae</taxon>
        <taxon>Streptomyces</taxon>
    </lineage>
</organism>
<dbReference type="Pfam" id="PF07690">
    <property type="entry name" value="MFS_1"/>
    <property type="match status" value="1"/>
</dbReference>
<feature type="transmembrane region" description="Helical" evidence="8">
    <location>
        <begin position="379"/>
        <end position="402"/>
    </location>
</feature>
<keyword evidence="5 8" id="KW-1133">Transmembrane helix</keyword>
<feature type="transmembrane region" description="Helical" evidence="8">
    <location>
        <begin position="218"/>
        <end position="243"/>
    </location>
</feature>
<keyword evidence="6 8" id="KW-0472">Membrane</keyword>
<evidence type="ECO:0000256" key="8">
    <source>
        <dbReference type="SAM" id="Phobius"/>
    </source>
</evidence>
<dbReference type="PANTHER" id="PTHR23517">
    <property type="entry name" value="RESISTANCE PROTEIN MDTM, PUTATIVE-RELATED-RELATED"/>
    <property type="match status" value="1"/>
</dbReference>
<feature type="transmembrane region" description="Helical" evidence="8">
    <location>
        <begin position="172"/>
        <end position="197"/>
    </location>
</feature>
<evidence type="ECO:0000313" key="9">
    <source>
        <dbReference type="EMBL" id="UZK57428.1"/>
    </source>
</evidence>
<evidence type="ECO:0000256" key="4">
    <source>
        <dbReference type="ARBA" id="ARBA00022692"/>
    </source>
</evidence>
<protein>
    <submittedName>
        <fullName evidence="9">MFS transporter</fullName>
    </submittedName>
</protein>
<feature type="compositionally biased region" description="Basic and acidic residues" evidence="7">
    <location>
        <begin position="412"/>
        <end position="425"/>
    </location>
</feature>
<keyword evidence="10" id="KW-1185">Reference proteome</keyword>
<dbReference type="Proteomes" id="UP001164963">
    <property type="component" value="Chromosome"/>
</dbReference>
<dbReference type="SUPFAM" id="SSF103473">
    <property type="entry name" value="MFS general substrate transporter"/>
    <property type="match status" value="1"/>
</dbReference>
<dbReference type="InterPro" id="IPR036259">
    <property type="entry name" value="MFS_trans_sf"/>
</dbReference>